<evidence type="ECO:0000256" key="1">
    <source>
        <dbReference type="ARBA" id="ARBA00004906"/>
    </source>
</evidence>
<feature type="compositionally biased region" description="Polar residues" evidence="7">
    <location>
        <begin position="826"/>
        <end position="835"/>
    </location>
</feature>
<dbReference type="SUPFAM" id="SSF55550">
    <property type="entry name" value="SH2 domain"/>
    <property type="match status" value="1"/>
</dbReference>
<keyword evidence="4" id="KW-0833">Ubl conjugation pathway</keyword>
<dbReference type="SMART" id="SM00252">
    <property type="entry name" value="SH2"/>
    <property type="match status" value="1"/>
</dbReference>
<keyword evidence="2" id="KW-0341">Growth regulation</keyword>
<dbReference type="CDD" id="cd03716">
    <property type="entry name" value="SOCS_ASB_like"/>
    <property type="match status" value="1"/>
</dbReference>
<keyword evidence="11" id="KW-1185">Reference proteome</keyword>
<evidence type="ECO:0000313" key="10">
    <source>
        <dbReference type="EMBL" id="CAK8695562.1"/>
    </source>
</evidence>
<dbReference type="CDD" id="cd09923">
    <property type="entry name" value="SH2_SOCS_family"/>
    <property type="match status" value="1"/>
</dbReference>
<feature type="region of interest" description="Disordered" evidence="7">
    <location>
        <begin position="1"/>
        <end position="35"/>
    </location>
</feature>
<feature type="compositionally biased region" description="Polar residues" evidence="7">
    <location>
        <begin position="801"/>
        <end position="818"/>
    </location>
</feature>
<comment type="caution">
    <text evidence="10">The sequence shown here is derived from an EMBL/GenBank/DDBJ whole genome shotgun (WGS) entry which is preliminary data.</text>
</comment>
<comment type="pathway">
    <text evidence="1">Protein modification; protein ubiquitination.</text>
</comment>
<dbReference type="PANTHER" id="PTHR10155">
    <property type="entry name" value="PHOSPHATIDYLINOSITOL 3-KINASE REGULATORY SUBUNIT"/>
    <property type="match status" value="1"/>
</dbReference>
<evidence type="ECO:0000259" key="8">
    <source>
        <dbReference type="PROSITE" id="PS50001"/>
    </source>
</evidence>
<protein>
    <submittedName>
        <fullName evidence="10">Uncharacterized protein</fullName>
    </submittedName>
</protein>
<dbReference type="InterPro" id="IPR036860">
    <property type="entry name" value="SH2_dom_sf"/>
</dbReference>
<dbReference type="PROSITE" id="PS50001">
    <property type="entry name" value="SH2"/>
    <property type="match status" value="1"/>
</dbReference>
<dbReference type="SMART" id="SM00969">
    <property type="entry name" value="SOCS_box"/>
    <property type="match status" value="1"/>
</dbReference>
<dbReference type="Pfam" id="PF00017">
    <property type="entry name" value="SH2"/>
    <property type="match status" value="1"/>
</dbReference>
<evidence type="ECO:0000256" key="3">
    <source>
        <dbReference type="ARBA" id="ARBA00022700"/>
    </source>
</evidence>
<dbReference type="InterPro" id="IPR000980">
    <property type="entry name" value="SH2"/>
</dbReference>
<evidence type="ECO:0000256" key="7">
    <source>
        <dbReference type="SAM" id="MobiDB-lite"/>
    </source>
</evidence>
<dbReference type="PROSITE" id="PS50225">
    <property type="entry name" value="SOCS"/>
    <property type="match status" value="1"/>
</dbReference>
<dbReference type="InterPro" id="IPR036036">
    <property type="entry name" value="SOCS_box-like_dom_sf"/>
</dbReference>
<name>A0ABP0GVD3_CLALP</name>
<proteinExistence type="predicted"/>
<evidence type="ECO:0000256" key="6">
    <source>
        <dbReference type="PROSITE-ProRule" id="PRU00191"/>
    </source>
</evidence>
<dbReference type="Pfam" id="PF07525">
    <property type="entry name" value="SOCS_box"/>
    <property type="match status" value="1"/>
</dbReference>
<evidence type="ECO:0000256" key="5">
    <source>
        <dbReference type="ARBA" id="ARBA00022999"/>
    </source>
</evidence>
<reference evidence="10 11" key="1">
    <citation type="submission" date="2024-02" db="EMBL/GenBank/DDBJ databases">
        <authorList>
            <person name="Daric V."/>
            <person name="Darras S."/>
        </authorList>
    </citation>
    <scope>NUCLEOTIDE SEQUENCE [LARGE SCALE GENOMIC DNA]</scope>
</reference>
<feature type="domain" description="SOCS box" evidence="9">
    <location>
        <begin position="861"/>
        <end position="912"/>
    </location>
</feature>
<dbReference type="Gene3D" id="3.30.505.10">
    <property type="entry name" value="SH2 domain"/>
    <property type="match status" value="1"/>
</dbReference>
<sequence>MKKKIRRLLGRGRQPSSDGAENKNKRLPALLAERSTAAPNYYYKTDEKTKEVEDDLKNEKNLEKVGDVIELPEPELAEEKVTEITLEPINHGRDEEDQTMNDNDSNLHKEAEAGVVKIDRITDMEQYREPAVRMMNESLRNGRLATAEDACTDQLLRNNSCPGARLNEPGDQLMQDHSQVRYQQWGDLCEEENAVLDKPSSKIFSSKRKKQDSLPIDVTLQAPACENPRSICGTVLQQDLIASVEYGSTRGKRFLQGQNNSVEMEHCLPLKQLPSQTGIIESEQVKEFGQRDQHFQNGNWEGCAARSGGAQQQTDAPCTCGRQPALSSFSQPRYQNCGQERFHEHTQIPRRLDAAASLHCTALGRCATHRRTCGCWTYLTACQCCHHATQGGAAAPRPTLCHFCAPGASIHVTKCSGTSVGRRISVLFTIIDEDASERLPRILEFAKGSAQDADSSQLLHHHDHNTSTACQHHDISTECESVAVRACKRHLEDHQIDDFRASQQPVKFSCKSLDQSHRPRLVDMAPSVGFFTNQETARPRAPNRTNATCSMAARSEQSFRKTEEAVLDRLLCNPNGYPCSDIYAIAQEEAEGNGQQLSPLGHFELSQKSYAKLIAFCHNKKVISSKSVVVSSSNQELSWHYRTSGNISSGNRHADPGQFHSNLVGFENDATELCTLARVFETVEECPWYWGEMSGAEAKKQLSGTSQGTFLLRDSSDPRYLFSLSLLTKRGPTSIRIVYSNGLFRFDSEREDESHRRRRPLSASFPRPKGERRQCVIHMILHYTKYLMRKSKCKQEEDVSSDVNCPHTDTSSRTNSYESRSESDRSQPNGGQSKRNGAKDDGLFMCYWMERGGRKEIPVLLTHPQPKKVHNLQHLSRLAISKHLRLWSNHELVQDLPLPELLQNYVRKYPYPI</sequence>
<dbReference type="SUPFAM" id="SSF158235">
    <property type="entry name" value="SOCS box-like"/>
    <property type="match status" value="1"/>
</dbReference>
<gene>
    <name evidence="10" type="ORF">CVLEPA_LOCUS28823</name>
</gene>
<organism evidence="10 11">
    <name type="scientific">Clavelina lepadiformis</name>
    <name type="common">Light-bulb sea squirt</name>
    <name type="synonym">Ascidia lepadiformis</name>
    <dbReference type="NCBI Taxonomy" id="159417"/>
    <lineage>
        <taxon>Eukaryota</taxon>
        <taxon>Metazoa</taxon>
        <taxon>Chordata</taxon>
        <taxon>Tunicata</taxon>
        <taxon>Ascidiacea</taxon>
        <taxon>Aplousobranchia</taxon>
        <taxon>Clavelinidae</taxon>
        <taxon>Clavelina</taxon>
    </lineage>
</organism>
<feature type="domain" description="SH2" evidence="8">
    <location>
        <begin position="688"/>
        <end position="785"/>
    </location>
</feature>
<accession>A0ABP0GVD3</accession>
<evidence type="ECO:0000256" key="2">
    <source>
        <dbReference type="ARBA" id="ARBA00022604"/>
    </source>
</evidence>
<keyword evidence="3" id="KW-0734">Signal transduction inhibitor</keyword>
<dbReference type="PANTHER" id="PTHR10155:SF16">
    <property type="entry name" value="SUPPRESSOR OF CYTOKINE SIGNALING 2"/>
    <property type="match status" value="1"/>
</dbReference>
<dbReference type="EMBL" id="CAWYQH010000152">
    <property type="protein sequence ID" value="CAK8695562.1"/>
    <property type="molecule type" value="Genomic_DNA"/>
</dbReference>
<evidence type="ECO:0000259" key="9">
    <source>
        <dbReference type="PROSITE" id="PS50225"/>
    </source>
</evidence>
<keyword evidence="5 6" id="KW-0727">SH2 domain</keyword>
<feature type="compositionally biased region" description="Basic residues" evidence="7">
    <location>
        <begin position="1"/>
        <end position="10"/>
    </location>
</feature>
<dbReference type="InterPro" id="IPR001496">
    <property type="entry name" value="SOCS_box"/>
</dbReference>
<evidence type="ECO:0000256" key="4">
    <source>
        <dbReference type="ARBA" id="ARBA00022786"/>
    </source>
</evidence>
<evidence type="ECO:0000313" key="11">
    <source>
        <dbReference type="Proteomes" id="UP001642483"/>
    </source>
</evidence>
<feature type="region of interest" description="Disordered" evidence="7">
    <location>
        <begin position="797"/>
        <end position="838"/>
    </location>
</feature>
<dbReference type="Proteomes" id="UP001642483">
    <property type="component" value="Unassembled WGS sequence"/>
</dbReference>